<feature type="transmembrane region" description="Helical" evidence="5">
    <location>
        <begin position="16"/>
        <end position="34"/>
    </location>
</feature>
<keyword evidence="2 5" id="KW-0812">Transmembrane</keyword>
<feature type="transmembrane region" description="Helical" evidence="5">
    <location>
        <begin position="100"/>
        <end position="120"/>
    </location>
</feature>
<comment type="subcellular location">
    <subcellularLocation>
        <location evidence="1">Membrane</location>
        <topology evidence="1">Multi-pass membrane protein</topology>
    </subcellularLocation>
</comment>
<dbReference type="Gene3D" id="1.20.1540.10">
    <property type="entry name" value="Rhomboid-like"/>
    <property type="match status" value="1"/>
</dbReference>
<evidence type="ECO:0000313" key="7">
    <source>
        <dbReference type="Proteomes" id="UP001057580"/>
    </source>
</evidence>
<dbReference type="GeneID" id="74941410"/>
<evidence type="ECO:0000313" key="6">
    <source>
        <dbReference type="EMBL" id="UWM55312.1"/>
    </source>
</evidence>
<name>A0A9E7R4C8_9EURY</name>
<feature type="transmembrane region" description="Helical" evidence="5">
    <location>
        <begin position="220"/>
        <end position="238"/>
    </location>
</feature>
<organism evidence="6 7">
    <name type="scientific">Salinirubellus salinus</name>
    <dbReference type="NCBI Taxonomy" id="1364945"/>
    <lineage>
        <taxon>Archaea</taxon>
        <taxon>Methanobacteriati</taxon>
        <taxon>Methanobacteriota</taxon>
        <taxon>Stenosarchaea group</taxon>
        <taxon>Halobacteria</taxon>
        <taxon>Halobacteriales</taxon>
        <taxon>Natronomonadaceae</taxon>
        <taxon>Salinirubellus</taxon>
    </lineage>
</organism>
<dbReference type="AlphaFoldDB" id="A0A9E7R4C8"/>
<gene>
    <name evidence="6" type="ORF">N0B31_03270</name>
</gene>
<proteinExistence type="predicted"/>
<feature type="transmembrane region" description="Helical" evidence="5">
    <location>
        <begin position="126"/>
        <end position="147"/>
    </location>
</feature>
<keyword evidence="7" id="KW-1185">Reference proteome</keyword>
<feature type="transmembrane region" description="Helical" evidence="5">
    <location>
        <begin position="250"/>
        <end position="273"/>
    </location>
</feature>
<evidence type="ECO:0000256" key="3">
    <source>
        <dbReference type="ARBA" id="ARBA00022989"/>
    </source>
</evidence>
<keyword evidence="3 5" id="KW-1133">Transmembrane helix</keyword>
<protein>
    <submittedName>
        <fullName evidence="6">Uncharacterized protein</fullName>
    </submittedName>
</protein>
<feature type="transmembrane region" description="Helical" evidence="5">
    <location>
        <begin position="159"/>
        <end position="176"/>
    </location>
</feature>
<dbReference type="KEGG" id="ssai:N0B31_03270"/>
<dbReference type="InterPro" id="IPR035952">
    <property type="entry name" value="Rhomboid-like_sf"/>
</dbReference>
<dbReference type="SUPFAM" id="SSF144091">
    <property type="entry name" value="Rhomboid-like"/>
    <property type="match status" value="1"/>
</dbReference>
<feature type="transmembrane region" description="Helical" evidence="5">
    <location>
        <begin position="70"/>
        <end position="88"/>
    </location>
</feature>
<evidence type="ECO:0000256" key="4">
    <source>
        <dbReference type="ARBA" id="ARBA00023136"/>
    </source>
</evidence>
<sequence length="274" mass="28384">MATSSERPNRFGTGDSVPVGPLATVAVPLALLWVHSLPVGTRQSLALAFGDPTLSTLFTAHFVHLSAGHLLSNLIIYGLVVPMAYLLARRTDDLRAFRRGFLTVLLVFPPALSGLSVALGRPALGYGFSGLNMALFGLLTMFLGRFLARRLGVGVDRRGLVLFGAGIVLVVLQSLPTTAVSLSVAGAAACLSLASVVSRHRRRSAEGPTLGSRSGRGGDAELAAVAGVLFCVLPVVAFSQPTSVSAGLGLYVHFLGYALAFTVLYAADAAGLLA</sequence>
<evidence type="ECO:0000256" key="1">
    <source>
        <dbReference type="ARBA" id="ARBA00004141"/>
    </source>
</evidence>
<dbReference type="RefSeq" id="WP_260594392.1">
    <property type="nucleotide sequence ID" value="NZ_CP104003.1"/>
</dbReference>
<evidence type="ECO:0000256" key="2">
    <source>
        <dbReference type="ARBA" id="ARBA00022692"/>
    </source>
</evidence>
<dbReference type="EMBL" id="CP104003">
    <property type="protein sequence ID" value="UWM55312.1"/>
    <property type="molecule type" value="Genomic_DNA"/>
</dbReference>
<keyword evidence="4 5" id="KW-0472">Membrane</keyword>
<dbReference type="GO" id="GO:0016020">
    <property type="term" value="C:membrane"/>
    <property type="evidence" value="ECO:0007669"/>
    <property type="project" value="UniProtKB-SubCell"/>
</dbReference>
<accession>A0A9E7R4C8</accession>
<evidence type="ECO:0000256" key="5">
    <source>
        <dbReference type="SAM" id="Phobius"/>
    </source>
</evidence>
<reference evidence="6" key="1">
    <citation type="submission" date="2022-09" db="EMBL/GenBank/DDBJ databases">
        <title>Diverse halophilic archaea isolated from saline environments.</title>
        <authorList>
            <person name="Cui H.-L."/>
        </authorList>
    </citation>
    <scope>NUCLEOTIDE SEQUENCE</scope>
    <source>
        <strain evidence="6">ZS-35-S2</strain>
    </source>
</reference>
<dbReference type="Proteomes" id="UP001057580">
    <property type="component" value="Chromosome"/>
</dbReference>